<dbReference type="Pfam" id="PF01404">
    <property type="entry name" value="Ephrin_lbd"/>
    <property type="match status" value="1"/>
</dbReference>
<evidence type="ECO:0000256" key="9">
    <source>
        <dbReference type="ARBA" id="ARBA00022777"/>
    </source>
</evidence>
<evidence type="ECO:0000256" key="15">
    <source>
        <dbReference type="ARBA" id="ARBA00023180"/>
    </source>
</evidence>
<evidence type="ECO:0000256" key="7">
    <source>
        <dbReference type="ARBA" id="ARBA00022729"/>
    </source>
</evidence>
<dbReference type="PANTHER" id="PTHR46877:SF18">
    <property type="entry name" value="EPHRIN TYPE-A RECEPTOR 4"/>
    <property type="match status" value="1"/>
</dbReference>
<dbReference type="InterPro" id="IPR001426">
    <property type="entry name" value="Tyr_kinase_rcpt_V_CS"/>
</dbReference>
<dbReference type="InterPro" id="IPR001090">
    <property type="entry name" value="Ephrin_rcpt_lig-bd_dom"/>
</dbReference>
<evidence type="ECO:0000313" key="19">
    <source>
        <dbReference type="EMBL" id="AWO99263.1"/>
    </source>
</evidence>
<sequence length="777" mass="85693">MAHTVVTEVGEDDNGRGRLEDLREEQRKEKEESKNGTTTQMALMAGILCAATFLVFGISTFVSPARIYPPNEVTLLDSRSVQGELGWVANPTEGGWEEVSIMDEKNIPIRTYQVCNVMEPSQNNWLRTDWIPRGGAQRVYIEIKFTLRDCNSLPGVMGTCKETFNLYYYESNNDKERYIRENQFGKIDTIAADESFTQVDIGDRIMKLNTEVRDVGALTRKGFYLAFQDVGACIALVSVRVFYKKCPLAVRNLAQFPDTITGADTSSLVEVRGSCVDNSEEKEVPKMYCGADGEWLVPIGNCLCNPGYEERNAECQERSLFSDTASLHLFFISPLRLAPFPLHAPFLLFVLTHLPSLLDIYSPQSHSLQPVSGRVIEAMMIVNGVISGPSGTCCALGCVPGELATPGGQSIEPRLVRTTAVSFTPTCPLSLLFPTEAEAGERETDSFTGSEGERKGLSFQAGMRGVKMHRCEMESLTEASLRRPTQNTERSTKPATGSFPRPFKADFSLWYAALCCADGIQRCSAAVFVDHTPHFCQARAQSSAVPDERMLSLPRSVSTALHPPPSHTHTHTHTPTKKREAAGHSSEGSEAGHGEPLSWRTNYMTNKSGDLRALVAAWGLGGGGKGVQVVTDGFLCVCNKGFGSLDFIRLMQSRSGCQPLSWQYCFSGQYIHLVPPYPCICFALFEFTVPFRSQSATEERALDLTLLGSPRRRRGSATRGVERWRPLSVLKCTDELVNIPPCDRLYGRGAPLLRYHVDQEFETGAGLGGGRESWGLE</sequence>
<evidence type="ECO:0000256" key="2">
    <source>
        <dbReference type="ARBA" id="ARBA00011902"/>
    </source>
</evidence>
<dbReference type="CDD" id="cd10482">
    <property type="entry name" value="EphR_LBD_A4"/>
    <property type="match status" value="1"/>
</dbReference>
<evidence type="ECO:0000256" key="11">
    <source>
        <dbReference type="ARBA" id="ARBA00022989"/>
    </source>
</evidence>
<dbReference type="SMART" id="SM00615">
    <property type="entry name" value="EPH_lbd"/>
    <property type="match status" value="1"/>
</dbReference>
<evidence type="ECO:0000256" key="16">
    <source>
        <dbReference type="SAM" id="MobiDB-lite"/>
    </source>
</evidence>
<keyword evidence="4" id="KW-0597">Phosphoprotein</keyword>
<dbReference type="EMBL" id="CP026245">
    <property type="protein sequence ID" value="AWO99263.1"/>
    <property type="molecule type" value="Genomic_DNA"/>
</dbReference>
<dbReference type="InterPro" id="IPR034270">
    <property type="entry name" value="EphA4_rcpt_lig-bd"/>
</dbReference>
<comment type="subcellular location">
    <subcellularLocation>
        <location evidence="1">Cell membrane</location>
        <topology evidence="1">Single-pass type I membrane protein</topology>
    </subcellularLocation>
</comment>
<organism evidence="19 20">
    <name type="scientific">Scophthalmus maximus</name>
    <name type="common">Turbot</name>
    <name type="synonym">Psetta maxima</name>
    <dbReference type="NCBI Taxonomy" id="52904"/>
    <lineage>
        <taxon>Eukaryota</taxon>
        <taxon>Metazoa</taxon>
        <taxon>Chordata</taxon>
        <taxon>Craniata</taxon>
        <taxon>Vertebrata</taxon>
        <taxon>Euteleostomi</taxon>
        <taxon>Actinopterygii</taxon>
        <taxon>Neopterygii</taxon>
        <taxon>Teleostei</taxon>
        <taxon>Neoteleostei</taxon>
        <taxon>Acanthomorphata</taxon>
        <taxon>Carangaria</taxon>
        <taxon>Pleuronectiformes</taxon>
        <taxon>Pleuronectoidei</taxon>
        <taxon>Scophthalmidae</taxon>
        <taxon>Scophthalmus</taxon>
    </lineage>
</organism>
<dbReference type="InterPro" id="IPR008979">
    <property type="entry name" value="Galactose-bd-like_sf"/>
</dbReference>
<evidence type="ECO:0000259" key="18">
    <source>
        <dbReference type="PROSITE" id="PS51550"/>
    </source>
</evidence>
<dbReference type="GO" id="GO:0030425">
    <property type="term" value="C:dendrite"/>
    <property type="evidence" value="ECO:0007669"/>
    <property type="project" value="TreeGrafter"/>
</dbReference>
<keyword evidence="15" id="KW-0325">Glycoprotein</keyword>
<evidence type="ECO:0000256" key="1">
    <source>
        <dbReference type="ARBA" id="ARBA00004251"/>
    </source>
</evidence>
<feature type="region of interest" description="Disordered" evidence="16">
    <location>
        <begin position="475"/>
        <end position="498"/>
    </location>
</feature>
<keyword evidence="3" id="KW-1003">Cell membrane</keyword>
<protein>
    <recommendedName>
        <fullName evidence="2">receptor protein-tyrosine kinase</fullName>
        <ecNumber evidence="2">2.7.10.1</ecNumber>
    </recommendedName>
</protein>
<evidence type="ECO:0000256" key="6">
    <source>
        <dbReference type="ARBA" id="ARBA00022692"/>
    </source>
</evidence>
<dbReference type="PANTHER" id="PTHR46877">
    <property type="entry name" value="EPH RECEPTOR A5"/>
    <property type="match status" value="1"/>
</dbReference>
<keyword evidence="6 17" id="KW-0812">Transmembrane</keyword>
<dbReference type="EC" id="2.7.10.1" evidence="2"/>
<keyword evidence="10" id="KW-0067">ATP-binding</keyword>
<evidence type="ECO:0000256" key="14">
    <source>
        <dbReference type="ARBA" id="ARBA00023170"/>
    </source>
</evidence>
<feature type="region of interest" description="Disordered" evidence="16">
    <location>
        <begin position="556"/>
        <end position="599"/>
    </location>
</feature>
<dbReference type="PROSITE" id="PS51550">
    <property type="entry name" value="EPH_LBD"/>
    <property type="match status" value="1"/>
</dbReference>
<keyword evidence="9" id="KW-0418">Kinase</keyword>
<feature type="region of interest" description="Disordered" evidence="16">
    <location>
        <begin position="1"/>
        <end position="37"/>
    </location>
</feature>
<feature type="domain" description="Eph LBD" evidence="18">
    <location>
        <begin position="72"/>
        <end position="251"/>
    </location>
</feature>
<feature type="compositionally biased region" description="Polar residues" evidence="16">
    <location>
        <begin position="483"/>
        <end position="495"/>
    </location>
</feature>
<dbReference type="PROSITE" id="PS00790">
    <property type="entry name" value="RECEPTOR_TYR_KIN_V_1"/>
    <property type="match status" value="1"/>
</dbReference>
<evidence type="ECO:0000313" key="20">
    <source>
        <dbReference type="Proteomes" id="UP000246464"/>
    </source>
</evidence>
<keyword evidence="12 17" id="KW-0472">Membrane</keyword>
<dbReference type="FunFam" id="2.60.120.260:FF:000001">
    <property type="entry name" value="Ephrin type-A receptor 7"/>
    <property type="match status" value="1"/>
</dbReference>
<dbReference type="GO" id="GO:0007411">
    <property type="term" value="P:axon guidance"/>
    <property type="evidence" value="ECO:0007669"/>
    <property type="project" value="TreeGrafter"/>
</dbReference>
<dbReference type="SUPFAM" id="SSF49785">
    <property type="entry name" value="Galactose-binding domain-like"/>
    <property type="match status" value="1"/>
</dbReference>
<dbReference type="GO" id="GO:0005886">
    <property type="term" value="C:plasma membrane"/>
    <property type="evidence" value="ECO:0007669"/>
    <property type="project" value="UniProtKB-SubCell"/>
</dbReference>
<accession>A0A2U9B5M7</accession>
<feature type="transmembrane region" description="Helical" evidence="17">
    <location>
        <begin position="41"/>
        <end position="62"/>
    </location>
</feature>
<dbReference type="PROSITE" id="PS00791">
    <property type="entry name" value="RECEPTOR_TYR_KIN_V_2"/>
    <property type="match status" value="1"/>
</dbReference>
<proteinExistence type="predicted"/>
<dbReference type="AlphaFoldDB" id="A0A2U9B5M7"/>
<keyword evidence="14 19" id="KW-0675">Receptor</keyword>
<evidence type="ECO:0000256" key="3">
    <source>
        <dbReference type="ARBA" id="ARBA00022475"/>
    </source>
</evidence>
<feature type="compositionally biased region" description="Basic and acidic residues" evidence="16">
    <location>
        <begin position="13"/>
        <end position="34"/>
    </location>
</feature>
<dbReference type="Pfam" id="PF25599">
    <property type="entry name" value="Ephrin_CRD"/>
    <property type="match status" value="1"/>
</dbReference>
<keyword evidence="20" id="KW-1185">Reference proteome</keyword>
<evidence type="ECO:0000256" key="10">
    <source>
        <dbReference type="ARBA" id="ARBA00022840"/>
    </source>
</evidence>
<evidence type="ECO:0000256" key="5">
    <source>
        <dbReference type="ARBA" id="ARBA00022679"/>
    </source>
</evidence>
<reference evidence="19 20" key="1">
    <citation type="submission" date="2017-12" db="EMBL/GenBank/DDBJ databases">
        <title>Integrating genomic resources of turbot (Scophthalmus maximus) in depth evaluation of genetic and physical mapping variation across individuals.</title>
        <authorList>
            <person name="Martinez P."/>
        </authorList>
    </citation>
    <scope>NUCLEOTIDE SEQUENCE [LARGE SCALE GENOMIC DNA]</scope>
</reference>
<dbReference type="FunFam" id="2.60.40.1770:FF:000001">
    <property type="entry name" value="Ephrin type-A receptor 5"/>
    <property type="match status" value="1"/>
</dbReference>
<keyword evidence="8" id="KW-0547">Nucleotide-binding</keyword>
<keyword evidence="11 17" id="KW-1133">Transmembrane helix</keyword>
<evidence type="ECO:0000256" key="13">
    <source>
        <dbReference type="ARBA" id="ARBA00023137"/>
    </source>
</evidence>
<dbReference type="GO" id="GO:0005524">
    <property type="term" value="F:ATP binding"/>
    <property type="evidence" value="ECO:0007669"/>
    <property type="project" value="UniProtKB-KW"/>
</dbReference>
<dbReference type="Proteomes" id="UP000246464">
    <property type="component" value="Chromosome 3"/>
</dbReference>
<feature type="non-terminal residue" evidence="19">
    <location>
        <position position="777"/>
    </location>
</feature>
<gene>
    <name evidence="19" type="ORF">SMAX5B_010223</name>
</gene>
<evidence type="ECO:0000256" key="4">
    <source>
        <dbReference type="ARBA" id="ARBA00022553"/>
    </source>
</evidence>
<dbReference type="GO" id="GO:0005005">
    <property type="term" value="F:transmembrane-ephrin receptor activity"/>
    <property type="evidence" value="ECO:0007669"/>
    <property type="project" value="TreeGrafter"/>
</dbReference>
<keyword evidence="13" id="KW-0829">Tyrosine-protein kinase</keyword>
<dbReference type="Gene3D" id="2.60.120.260">
    <property type="entry name" value="Galactose-binding domain-like"/>
    <property type="match status" value="1"/>
</dbReference>
<evidence type="ECO:0000256" key="8">
    <source>
        <dbReference type="ARBA" id="ARBA00022741"/>
    </source>
</evidence>
<keyword evidence="7" id="KW-0732">Signal</keyword>
<dbReference type="InterPro" id="IPR050449">
    <property type="entry name" value="Ephrin_rcpt_TKs"/>
</dbReference>
<evidence type="ECO:0000256" key="17">
    <source>
        <dbReference type="SAM" id="Phobius"/>
    </source>
</evidence>
<dbReference type="Gene3D" id="2.60.40.1770">
    <property type="entry name" value="ephrin a2 ectodomain"/>
    <property type="match status" value="1"/>
</dbReference>
<evidence type="ECO:0000256" key="12">
    <source>
        <dbReference type="ARBA" id="ARBA00023136"/>
    </source>
</evidence>
<name>A0A2U9B5M7_SCOMX</name>
<keyword evidence="5" id="KW-0808">Transferase</keyword>